<evidence type="ECO:0008006" key="3">
    <source>
        <dbReference type="Google" id="ProtNLM"/>
    </source>
</evidence>
<organism evidence="1 2">
    <name type="scientific">Virgibacillus subterraneus</name>
    <dbReference type="NCBI Taxonomy" id="621109"/>
    <lineage>
        <taxon>Bacteria</taxon>
        <taxon>Bacillati</taxon>
        <taxon>Bacillota</taxon>
        <taxon>Bacilli</taxon>
        <taxon>Bacillales</taxon>
        <taxon>Bacillaceae</taxon>
        <taxon>Virgibacillus</taxon>
    </lineage>
</organism>
<gene>
    <name evidence="1" type="ORF">SAMN05216232_1488</name>
</gene>
<name>A0A1H9C7Z8_9BACI</name>
<dbReference type="RefSeq" id="WP_092503339.1">
    <property type="nucleotide sequence ID" value="NZ_FOEH01000001.1"/>
</dbReference>
<keyword evidence="2" id="KW-1185">Reference proteome</keyword>
<evidence type="ECO:0000313" key="1">
    <source>
        <dbReference type="EMBL" id="SEP97282.1"/>
    </source>
</evidence>
<proteinExistence type="predicted"/>
<accession>A0A1H9C7Z8</accession>
<protein>
    <recommendedName>
        <fullName evidence="3">DUF3993 domain-containing protein</fullName>
    </recommendedName>
</protein>
<sequence>MNNNIYLKYLKWVISCAIILPLFFMIQTTEVQTASTVEYSNNHENSKVSAQTLKKENPEKQLSHDRIVSLTNQFMKTLVQNIDSNNKVVNFDRKKELLEEFEKVTTKNVASEYVDYYYRSKPSGLYIVPTETPPWFNEKNDYDMIEKESNVVKVVQENKSDLDGSYTVKIEFTYNDKWKITDIEY</sequence>
<evidence type="ECO:0000313" key="2">
    <source>
        <dbReference type="Proteomes" id="UP000198733"/>
    </source>
</evidence>
<dbReference type="Proteomes" id="UP000198733">
    <property type="component" value="Unassembled WGS sequence"/>
</dbReference>
<reference evidence="1 2" key="1">
    <citation type="submission" date="2016-10" db="EMBL/GenBank/DDBJ databases">
        <authorList>
            <person name="Varghese N."/>
            <person name="Submissions S."/>
        </authorList>
    </citation>
    <scope>NUCLEOTIDE SEQUENCE [LARGE SCALE GENOMIC DNA]</scope>
    <source>
        <strain evidence="1 2">CGMCC 1.7734</strain>
    </source>
</reference>
<dbReference type="EMBL" id="FOEH01000001">
    <property type="protein sequence ID" value="SEP97282.1"/>
    <property type="molecule type" value="Genomic_DNA"/>
</dbReference>
<comment type="caution">
    <text evidence="1">The sequence shown here is derived from an EMBL/GenBank/DDBJ whole genome shotgun (WGS) entry which is preliminary data.</text>
</comment>